<reference evidence="7 8" key="1">
    <citation type="submission" date="2023-07" db="EMBL/GenBank/DDBJ databases">
        <title>Sorghum-associated microbial communities from plants grown in Nebraska, USA.</title>
        <authorList>
            <person name="Schachtman D."/>
        </authorList>
    </citation>
    <scope>NUCLEOTIDE SEQUENCE [LARGE SCALE GENOMIC DNA]</scope>
    <source>
        <strain evidence="7 8">BE314</strain>
    </source>
</reference>
<dbReference type="InterPro" id="IPR051446">
    <property type="entry name" value="HTH_trans_reg/aminotransferase"/>
</dbReference>
<keyword evidence="7" id="KW-0032">Aminotransferase</keyword>
<evidence type="ECO:0000313" key="8">
    <source>
        <dbReference type="Proteomes" id="UP001180453"/>
    </source>
</evidence>
<evidence type="ECO:0000259" key="6">
    <source>
        <dbReference type="PROSITE" id="PS50949"/>
    </source>
</evidence>
<dbReference type="SUPFAM" id="SSF53383">
    <property type="entry name" value="PLP-dependent transferases"/>
    <property type="match status" value="1"/>
</dbReference>
<dbReference type="InterPro" id="IPR036390">
    <property type="entry name" value="WH_DNA-bd_sf"/>
</dbReference>
<dbReference type="RefSeq" id="WP_310261822.1">
    <property type="nucleotide sequence ID" value="NZ_JAVDXU010000001.1"/>
</dbReference>
<comment type="similarity">
    <text evidence="1">In the C-terminal section; belongs to the class-I pyridoxal-phosphate-dependent aminotransferase family.</text>
</comment>
<evidence type="ECO:0000256" key="4">
    <source>
        <dbReference type="ARBA" id="ARBA00023125"/>
    </source>
</evidence>
<organism evidence="7 8">
    <name type="scientific">Roseateles saccharophilus</name>
    <name type="common">Pseudomonas saccharophila</name>
    <dbReference type="NCBI Taxonomy" id="304"/>
    <lineage>
        <taxon>Bacteria</taxon>
        <taxon>Pseudomonadati</taxon>
        <taxon>Pseudomonadota</taxon>
        <taxon>Betaproteobacteria</taxon>
        <taxon>Burkholderiales</taxon>
        <taxon>Sphaerotilaceae</taxon>
        <taxon>Roseateles</taxon>
    </lineage>
</organism>
<protein>
    <submittedName>
        <fullName evidence="7">GntR family transcriptional regulator/MocR family aminotransferase</fullName>
    </submittedName>
</protein>
<keyword evidence="5" id="KW-0804">Transcription</keyword>
<feature type="domain" description="HTH gntR-type" evidence="6">
    <location>
        <begin position="21"/>
        <end position="89"/>
    </location>
</feature>
<comment type="caution">
    <text evidence="7">The sequence shown here is derived from an EMBL/GenBank/DDBJ whole genome shotgun (WGS) entry which is preliminary data.</text>
</comment>
<dbReference type="CDD" id="cd00609">
    <property type="entry name" value="AAT_like"/>
    <property type="match status" value="1"/>
</dbReference>
<dbReference type="Gene3D" id="1.10.10.10">
    <property type="entry name" value="Winged helix-like DNA-binding domain superfamily/Winged helix DNA-binding domain"/>
    <property type="match status" value="1"/>
</dbReference>
<evidence type="ECO:0000256" key="2">
    <source>
        <dbReference type="ARBA" id="ARBA00022898"/>
    </source>
</evidence>
<dbReference type="InterPro" id="IPR000524">
    <property type="entry name" value="Tscrpt_reg_HTH_GntR"/>
</dbReference>
<dbReference type="EMBL" id="JAVDXU010000001">
    <property type="protein sequence ID" value="MDR7268403.1"/>
    <property type="molecule type" value="Genomic_DNA"/>
</dbReference>
<dbReference type="Pfam" id="PF00392">
    <property type="entry name" value="GntR"/>
    <property type="match status" value="1"/>
</dbReference>
<keyword evidence="4" id="KW-0238">DNA-binding</keyword>
<dbReference type="PROSITE" id="PS50949">
    <property type="entry name" value="HTH_GNTR"/>
    <property type="match status" value="1"/>
</dbReference>
<evidence type="ECO:0000256" key="1">
    <source>
        <dbReference type="ARBA" id="ARBA00005384"/>
    </source>
</evidence>
<dbReference type="SUPFAM" id="SSF46785">
    <property type="entry name" value="Winged helix' DNA-binding domain"/>
    <property type="match status" value="1"/>
</dbReference>
<evidence type="ECO:0000256" key="3">
    <source>
        <dbReference type="ARBA" id="ARBA00023015"/>
    </source>
</evidence>
<dbReference type="PANTHER" id="PTHR46577:SF1">
    <property type="entry name" value="HTH-TYPE TRANSCRIPTIONAL REGULATORY PROTEIN GABR"/>
    <property type="match status" value="1"/>
</dbReference>
<keyword evidence="3" id="KW-0805">Transcription regulation</keyword>
<dbReference type="GO" id="GO:0008483">
    <property type="term" value="F:transaminase activity"/>
    <property type="evidence" value="ECO:0007669"/>
    <property type="project" value="UniProtKB-KW"/>
</dbReference>
<accession>A0ABU1YHV5</accession>
<dbReference type="InterPro" id="IPR015421">
    <property type="entry name" value="PyrdxlP-dep_Trfase_major"/>
</dbReference>
<gene>
    <name evidence="7" type="ORF">J2X20_001032</name>
</gene>
<dbReference type="InterPro" id="IPR015424">
    <property type="entry name" value="PyrdxlP-dep_Trfase"/>
</dbReference>
<dbReference type="SMART" id="SM00345">
    <property type="entry name" value="HTH_GNTR"/>
    <property type="match status" value="1"/>
</dbReference>
<dbReference type="InterPro" id="IPR036388">
    <property type="entry name" value="WH-like_DNA-bd_sf"/>
</dbReference>
<dbReference type="CDD" id="cd07377">
    <property type="entry name" value="WHTH_GntR"/>
    <property type="match status" value="1"/>
</dbReference>
<keyword evidence="7" id="KW-0808">Transferase</keyword>
<evidence type="ECO:0000256" key="5">
    <source>
        <dbReference type="ARBA" id="ARBA00023163"/>
    </source>
</evidence>
<dbReference type="InterPro" id="IPR004839">
    <property type="entry name" value="Aminotransferase_I/II_large"/>
</dbReference>
<dbReference type="PANTHER" id="PTHR46577">
    <property type="entry name" value="HTH-TYPE TRANSCRIPTIONAL REGULATORY PROTEIN GABR"/>
    <property type="match status" value="1"/>
</dbReference>
<dbReference type="Pfam" id="PF00155">
    <property type="entry name" value="Aminotran_1_2"/>
    <property type="match status" value="1"/>
</dbReference>
<sequence length="482" mass="51524">MTQLPPPSPLGALRLEAASAQPLQEQVYQRIREAIAEGRLAPGERLPSTRSLAAQLNVARGTVDAAYGRLAGEGCVLGRGAAGTVVAPSLRPANLAPARVPAVAQPAAFTLPDDYLWPFRGGLPALDLFPRTLWASLTASAARRLDAQRFCYPDPRGLPELRAAIAAYLLVSRGIACDSAQVFVTAGYQAAQQLVVGLVAPPGAEVWLEDPGYRFARRALEAAQLRLAFIPVDAAGMDVVYARQHHPAAWLAVVTPGHQSPLGVALSAQRRQALLDWAQAGDAWVLEDDYDSEFHYVGRKPAALKSIDRHDRVFYAGSFSKTLFPGLRLGYLVAPAAWVEAATAACELCHRGHAQQEQAAVAAFMAGGHYARHLRRMRLRYAERSAALTRALQQEFGGSIELAAPEGGLTLLARLPGREPDTDLVLRARTQGLAPSALSAHAVQHEAGQGLLIGFTNVRPEQATEVASRLRQALQSGPSCGP</sequence>
<dbReference type="Gene3D" id="3.40.640.10">
    <property type="entry name" value="Type I PLP-dependent aspartate aminotransferase-like (Major domain)"/>
    <property type="match status" value="1"/>
</dbReference>
<keyword evidence="2" id="KW-0663">Pyridoxal phosphate</keyword>
<name>A0ABU1YHV5_ROSSA</name>
<proteinExistence type="inferred from homology"/>
<dbReference type="Proteomes" id="UP001180453">
    <property type="component" value="Unassembled WGS sequence"/>
</dbReference>
<keyword evidence="8" id="KW-1185">Reference proteome</keyword>
<evidence type="ECO:0000313" key="7">
    <source>
        <dbReference type="EMBL" id="MDR7268403.1"/>
    </source>
</evidence>